<reference evidence="2" key="5">
    <citation type="journal article" date="2021" name="G3 (Bethesda)">
        <title>Aegilops tauschii genome assembly Aet v5.0 features greater sequence contiguity and improved annotation.</title>
        <authorList>
            <person name="Wang L."/>
            <person name="Zhu T."/>
            <person name="Rodriguez J.C."/>
            <person name="Deal K.R."/>
            <person name="Dubcovsky J."/>
            <person name="McGuire P.E."/>
            <person name="Lux T."/>
            <person name="Spannagl M."/>
            <person name="Mayer K.F.X."/>
            <person name="Baldrich P."/>
            <person name="Meyers B.C."/>
            <person name="Huo N."/>
            <person name="Gu Y.Q."/>
            <person name="Zhou H."/>
            <person name="Devos K.M."/>
            <person name="Bennetzen J.L."/>
            <person name="Unver T."/>
            <person name="Budak H."/>
            <person name="Gulick P.J."/>
            <person name="Galiba G."/>
            <person name="Kalapos B."/>
            <person name="Nelson D.R."/>
            <person name="Li P."/>
            <person name="You F.M."/>
            <person name="Luo M.C."/>
            <person name="Dvorak J."/>
        </authorList>
    </citation>
    <scope>NUCLEOTIDE SEQUENCE [LARGE SCALE GENOMIC DNA]</scope>
    <source>
        <strain evidence="2">cv. AL8/78</strain>
    </source>
</reference>
<reference evidence="2" key="4">
    <citation type="submission" date="2019-03" db="UniProtKB">
        <authorList>
            <consortium name="EnsemblPlants"/>
        </authorList>
    </citation>
    <scope>IDENTIFICATION</scope>
</reference>
<dbReference type="Pfam" id="PF21530">
    <property type="entry name" value="Pif1_2B_dom"/>
    <property type="match status" value="1"/>
</dbReference>
<dbReference type="EnsemblPlants" id="AET2Gv20419400.3">
    <property type="protein sequence ID" value="AET2Gv20419400.3"/>
    <property type="gene ID" value="AET2Gv20419400"/>
</dbReference>
<dbReference type="Proteomes" id="UP000015105">
    <property type="component" value="Chromosome 2D"/>
</dbReference>
<feature type="domain" description="DNA helicase Pif1-like 2B" evidence="1">
    <location>
        <begin position="6"/>
        <end position="50"/>
    </location>
</feature>
<keyword evidence="3" id="KW-1185">Reference proteome</keyword>
<reference evidence="2" key="3">
    <citation type="journal article" date="2017" name="Nature">
        <title>Genome sequence of the progenitor of the wheat D genome Aegilops tauschii.</title>
        <authorList>
            <person name="Luo M.C."/>
            <person name="Gu Y.Q."/>
            <person name="Puiu D."/>
            <person name="Wang H."/>
            <person name="Twardziok S.O."/>
            <person name="Deal K.R."/>
            <person name="Huo N."/>
            <person name="Zhu T."/>
            <person name="Wang L."/>
            <person name="Wang Y."/>
            <person name="McGuire P.E."/>
            <person name="Liu S."/>
            <person name="Long H."/>
            <person name="Ramasamy R.K."/>
            <person name="Rodriguez J.C."/>
            <person name="Van S.L."/>
            <person name="Yuan L."/>
            <person name="Wang Z."/>
            <person name="Xia Z."/>
            <person name="Xiao L."/>
            <person name="Anderson O.D."/>
            <person name="Ouyang S."/>
            <person name="Liang Y."/>
            <person name="Zimin A.V."/>
            <person name="Pertea G."/>
            <person name="Qi P."/>
            <person name="Bennetzen J.L."/>
            <person name="Dai X."/>
            <person name="Dawson M.W."/>
            <person name="Muller H.G."/>
            <person name="Kugler K."/>
            <person name="Rivarola-Duarte L."/>
            <person name="Spannagl M."/>
            <person name="Mayer K.F.X."/>
            <person name="Lu F.H."/>
            <person name="Bevan M.W."/>
            <person name="Leroy P."/>
            <person name="Li P."/>
            <person name="You F.M."/>
            <person name="Sun Q."/>
            <person name="Liu Z."/>
            <person name="Lyons E."/>
            <person name="Wicker T."/>
            <person name="Salzberg S.L."/>
            <person name="Devos K.M."/>
            <person name="Dvorak J."/>
        </authorList>
    </citation>
    <scope>NUCLEOTIDE SEQUENCE [LARGE SCALE GENOMIC DNA]</scope>
    <source>
        <strain evidence="2">cv. AL8/78</strain>
    </source>
</reference>
<reference evidence="3" key="1">
    <citation type="journal article" date="2014" name="Science">
        <title>Ancient hybridizations among the ancestral genomes of bread wheat.</title>
        <authorList>
            <consortium name="International Wheat Genome Sequencing Consortium,"/>
            <person name="Marcussen T."/>
            <person name="Sandve S.R."/>
            <person name="Heier L."/>
            <person name="Spannagl M."/>
            <person name="Pfeifer M."/>
            <person name="Jakobsen K.S."/>
            <person name="Wulff B.B."/>
            <person name="Steuernagel B."/>
            <person name="Mayer K.F."/>
            <person name="Olsen O.A."/>
        </authorList>
    </citation>
    <scope>NUCLEOTIDE SEQUENCE [LARGE SCALE GENOMIC DNA]</scope>
    <source>
        <strain evidence="3">cv. AL8/78</strain>
    </source>
</reference>
<proteinExistence type="predicted"/>
<dbReference type="AlphaFoldDB" id="A0A453B8W4"/>
<reference evidence="3" key="2">
    <citation type="journal article" date="2017" name="Nat. Plants">
        <title>The Aegilops tauschii genome reveals multiple impacts of transposons.</title>
        <authorList>
            <person name="Zhao G."/>
            <person name="Zou C."/>
            <person name="Li K."/>
            <person name="Wang K."/>
            <person name="Li T."/>
            <person name="Gao L."/>
            <person name="Zhang X."/>
            <person name="Wang H."/>
            <person name="Yang Z."/>
            <person name="Liu X."/>
            <person name="Jiang W."/>
            <person name="Mao L."/>
            <person name="Kong X."/>
            <person name="Jiao Y."/>
            <person name="Jia J."/>
        </authorList>
    </citation>
    <scope>NUCLEOTIDE SEQUENCE [LARGE SCALE GENOMIC DNA]</scope>
    <source>
        <strain evidence="3">cv. AL8/78</strain>
    </source>
</reference>
<dbReference type="PANTHER" id="PTHR23274:SF33">
    <property type="entry name" value="ANIMAL RPA1 DOMAIN PROTEIN"/>
    <property type="match status" value="1"/>
</dbReference>
<dbReference type="Gramene" id="AET2Gv20419400.3">
    <property type="protein sequence ID" value="AET2Gv20419400.3"/>
    <property type="gene ID" value="AET2Gv20419400"/>
</dbReference>
<evidence type="ECO:0000313" key="2">
    <source>
        <dbReference type="EnsemblPlants" id="AET2Gv20419400.5"/>
    </source>
</evidence>
<accession>A0A453B8W4</accession>
<dbReference type="GO" id="GO:0006260">
    <property type="term" value="P:DNA replication"/>
    <property type="evidence" value="ECO:0007669"/>
    <property type="project" value="TreeGrafter"/>
</dbReference>
<dbReference type="Gramene" id="AET2Gv20419400.2">
    <property type="protein sequence ID" value="AET2Gv20419400.2"/>
    <property type="gene ID" value="AET2Gv20419400"/>
</dbReference>
<evidence type="ECO:0000313" key="3">
    <source>
        <dbReference type="Proteomes" id="UP000015105"/>
    </source>
</evidence>
<organism evidence="2 3">
    <name type="scientific">Aegilops tauschii subsp. strangulata</name>
    <name type="common">Goatgrass</name>
    <dbReference type="NCBI Taxonomy" id="200361"/>
    <lineage>
        <taxon>Eukaryota</taxon>
        <taxon>Viridiplantae</taxon>
        <taxon>Streptophyta</taxon>
        <taxon>Embryophyta</taxon>
        <taxon>Tracheophyta</taxon>
        <taxon>Spermatophyta</taxon>
        <taxon>Magnoliopsida</taxon>
        <taxon>Liliopsida</taxon>
        <taxon>Poales</taxon>
        <taxon>Poaceae</taxon>
        <taxon>BOP clade</taxon>
        <taxon>Pooideae</taxon>
        <taxon>Triticodae</taxon>
        <taxon>Triticeae</taxon>
        <taxon>Triticinae</taxon>
        <taxon>Aegilops</taxon>
    </lineage>
</organism>
<dbReference type="GO" id="GO:0005657">
    <property type="term" value="C:replication fork"/>
    <property type="evidence" value="ECO:0007669"/>
    <property type="project" value="TreeGrafter"/>
</dbReference>
<dbReference type="STRING" id="200361.A0A453B8W4"/>
<evidence type="ECO:0000259" key="1">
    <source>
        <dbReference type="Pfam" id="PF21530"/>
    </source>
</evidence>
<protein>
    <recommendedName>
        <fullName evidence="1">DNA helicase Pif1-like 2B domain-containing protein</fullName>
    </recommendedName>
</protein>
<dbReference type="EnsemblPlants" id="AET2Gv20419400.2">
    <property type="protein sequence ID" value="AET2Gv20419400.2"/>
    <property type="gene ID" value="AET2Gv20419400"/>
</dbReference>
<dbReference type="PANTHER" id="PTHR23274">
    <property type="entry name" value="DNA HELICASE-RELATED"/>
    <property type="match status" value="1"/>
</dbReference>
<dbReference type="Gramene" id="AET2Gv20419400.5">
    <property type="protein sequence ID" value="AET2Gv20419400.5"/>
    <property type="gene ID" value="AET2Gv20419400"/>
</dbReference>
<dbReference type="InterPro" id="IPR049163">
    <property type="entry name" value="Pif1-like_2B_dom"/>
</dbReference>
<name>A0A453B8W4_AEGTS</name>
<dbReference type="EnsemblPlants" id="AET2Gv20419400.5">
    <property type="protein sequence ID" value="AET2Gv20419400.5"/>
    <property type="gene ID" value="AET2Gv20419400"/>
</dbReference>
<sequence>MLYPAELLNSLQFHGILNHKLELKVEIHVMLLCNIKQSDGLCNCTRMVILTWKKIHQSTDNNRNTCGRNGIYIPRIVMSPTESAWPFVLKKETISNIGLLCYDYQEKQGAISKQGRTIST</sequence>